<protein>
    <submittedName>
        <fullName evidence="2">ABC-2 transporter permease</fullName>
    </submittedName>
</protein>
<dbReference type="KEGG" id="caml:H6X83_01900"/>
<gene>
    <name evidence="2" type="ORF">H6X83_01900</name>
</gene>
<dbReference type="Pfam" id="PF13346">
    <property type="entry name" value="ABC2_membrane_5"/>
    <property type="match status" value="1"/>
</dbReference>
<feature type="transmembrane region" description="Helical" evidence="1">
    <location>
        <begin position="127"/>
        <end position="148"/>
    </location>
</feature>
<organism evidence="2 3">
    <name type="scientific">Caproicibacterium amylolyticum</name>
    <dbReference type="NCBI Taxonomy" id="2766537"/>
    <lineage>
        <taxon>Bacteria</taxon>
        <taxon>Bacillati</taxon>
        <taxon>Bacillota</taxon>
        <taxon>Clostridia</taxon>
        <taxon>Eubacteriales</taxon>
        <taxon>Oscillospiraceae</taxon>
        <taxon>Caproicibacterium</taxon>
    </lineage>
</organism>
<name>A0A7G9WIB8_9FIRM</name>
<evidence type="ECO:0000256" key="1">
    <source>
        <dbReference type="SAM" id="Phobius"/>
    </source>
</evidence>
<dbReference type="AlphaFoldDB" id="A0A7G9WIB8"/>
<reference evidence="2 3" key="1">
    <citation type="submission" date="2020-08" db="EMBL/GenBank/DDBJ databases">
        <authorList>
            <person name="Ren C."/>
            <person name="Gu Y."/>
            <person name="Xu Y."/>
        </authorList>
    </citation>
    <scope>NUCLEOTIDE SEQUENCE [LARGE SCALE GENOMIC DNA]</scope>
    <source>
        <strain evidence="2 3">LBM18003</strain>
    </source>
</reference>
<keyword evidence="1" id="KW-0812">Transmembrane</keyword>
<sequence>MNKVLALWCKDWIMTKKTMSAMSLMPIVLAVVCSIANKVYFIPILSMLLSVYLPGLVIQSISFDEQSKWKNYVRVLPVSVTDETLSKYIPLFLYCIISGGIIFTIGNFVSAIGFIPMSFAIITIDTLITACYGFIFGCVSIPATYRFGTANSRYFIMGFILIPVIVVIVLSSLKNIKITNIMSSIPANMVAIMIVGIFILAAFVSIKITIHVLKSHRI</sequence>
<dbReference type="InterPro" id="IPR025699">
    <property type="entry name" value="ABC2_memb-like"/>
</dbReference>
<feature type="transmembrane region" description="Helical" evidence="1">
    <location>
        <begin position="91"/>
        <end position="115"/>
    </location>
</feature>
<evidence type="ECO:0000313" key="2">
    <source>
        <dbReference type="EMBL" id="QNO18430.1"/>
    </source>
</evidence>
<keyword evidence="1" id="KW-1133">Transmembrane helix</keyword>
<dbReference type="RefSeq" id="WP_212507493.1">
    <property type="nucleotide sequence ID" value="NZ_CP060696.1"/>
</dbReference>
<dbReference type="EMBL" id="CP060696">
    <property type="protein sequence ID" value="QNO18430.1"/>
    <property type="molecule type" value="Genomic_DNA"/>
</dbReference>
<accession>A0A7G9WIB8</accession>
<keyword evidence="1" id="KW-0472">Membrane</keyword>
<evidence type="ECO:0000313" key="3">
    <source>
        <dbReference type="Proteomes" id="UP000516046"/>
    </source>
</evidence>
<keyword evidence="3" id="KW-1185">Reference proteome</keyword>
<feature type="transmembrane region" description="Helical" evidence="1">
    <location>
        <begin position="154"/>
        <end position="173"/>
    </location>
</feature>
<feature type="transmembrane region" description="Helical" evidence="1">
    <location>
        <begin position="185"/>
        <end position="206"/>
    </location>
</feature>
<feature type="transmembrane region" description="Helical" evidence="1">
    <location>
        <begin position="21"/>
        <end position="42"/>
    </location>
</feature>
<proteinExistence type="predicted"/>
<dbReference type="Proteomes" id="UP000516046">
    <property type="component" value="Chromosome"/>
</dbReference>